<sequence length="413" mass="44585">MFSTLQDSDLQQQEQQSDIIFHTPSESSLDQFASVSDMLPNDLPLQTHKPAADDLQQRRRHAGRSPSVKMLSTSENATAIEKIEVQYLLKCEDNGDDTVNNLVMDDARSESSLEYISPSELLKPSAVKAEVSEPPSPSPTVTLDFAVKSPTTPTASASIRTQLSASLEESTHSALHRFLSSLPGSLEPHHMQDVVTSFTFAGLTTASAINALCLSDPADLDIMKQMLLAKSMALYGSCTLLRTGLRARAAEIRTRSQDDSPSLQRDTTLDSLSPLTAFLATFPEPLPSIVYPQVVKAFNDLGLTTKATLDAQCLAPDSEFKELEEALSKLMDLPWGTWLIIKLGLRARSAELQKLPAIPASGHNAKTSGTVRPSSPSGSSSYRASKTHVPPAGLRLSPRSLFTPPVSDTGSQV</sequence>
<organism evidence="2 3">
    <name type="scientific">Steccherinum ochraceum</name>
    <dbReference type="NCBI Taxonomy" id="92696"/>
    <lineage>
        <taxon>Eukaryota</taxon>
        <taxon>Fungi</taxon>
        <taxon>Dikarya</taxon>
        <taxon>Basidiomycota</taxon>
        <taxon>Agaricomycotina</taxon>
        <taxon>Agaricomycetes</taxon>
        <taxon>Polyporales</taxon>
        <taxon>Steccherinaceae</taxon>
        <taxon>Steccherinum</taxon>
    </lineage>
</organism>
<name>A0A4R0RQU1_9APHY</name>
<proteinExistence type="predicted"/>
<evidence type="ECO:0000313" key="3">
    <source>
        <dbReference type="Proteomes" id="UP000292702"/>
    </source>
</evidence>
<dbReference type="AlphaFoldDB" id="A0A4R0RQU1"/>
<feature type="compositionally biased region" description="Low complexity" evidence="1">
    <location>
        <begin position="367"/>
        <end position="384"/>
    </location>
</feature>
<keyword evidence="3" id="KW-1185">Reference proteome</keyword>
<accession>A0A4R0RQU1</accession>
<dbReference type="Proteomes" id="UP000292702">
    <property type="component" value="Unassembled WGS sequence"/>
</dbReference>
<feature type="region of interest" description="Disordered" evidence="1">
    <location>
        <begin position="360"/>
        <end position="413"/>
    </location>
</feature>
<evidence type="ECO:0000313" key="2">
    <source>
        <dbReference type="EMBL" id="TCD71141.1"/>
    </source>
</evidence>
<gene>
    <name evidence="2" type="ORF">EIP91_012089</name>
</gene>
<reference evidence="2 3" key="1">
    <citation type="submission" date="2018-11" db="EMBL/GenBank/DDBJ databases">
        <title>Genome assembly of Steccherinum ochraceum LE-BIN_3174, the white-rot fungus of the Steccherinaceae family (The Residual Polyporoid clade, Polyporales, Basidiomycota).</title>
        <authorList>
            <person name="Fedorova T.V."/>
            <person name="Glazunova O.A."/>
            <person name="Landesman E.O."/>
            <person name="Moiseenko K.V."/>
            <person name="Psurtseva N.V."/>
            <person name="Savinova O.S."/>
            <person name="Shakhova N.V."/>
            <person name="Tyazhelova T.V."/>
            <person name="Vasina D.V."/>
        </authorList>
    </citation>
    <scope>NUCLEOTIDE SEQUENCE [LARGE SCALE GENOMIC DNA]</scope>
    <source>
        <strain evidence="2 3">LE-BIN_3174</strain>
    </source>
</reference>
<protein>
    <submittedName>
        <fullName evidence="2">Uncharacterized protein</fullName>
    </submittedName>
</protein>
<dbReference type="EMBL" id="RWJN01000009">
    <property type="protein sequence ID" value="TCD71141.1"/>
    <property type="molecule type" value="Genomic_DNA"/>
</dbReference>
<comment type="caution">
    <text evidence="2">The sequence shown here is derived from an EMBL/GenBank/DDBJ whole genome shotgun (WGS) entry which is preliminary data.</text>
</comment>
<evidence type="ECO:0000256" key="1">
    <source>
        <dbReference type="SAM" id="MobiDB-lite"/>
    </source>
</evidence>
<feature type="region of interest" description="Disordered" evidence="1">
    <location>
        <begin position="39"/>
        <end position="71"/>
    </location>
</feature>